<feature type="transmembrane region" description="Helical" evidence="1">
    <location>
        <begin position="376"/>
        <end position="400"/>
    </location>
</feature>
<reference evidence="2" key="1">
    <citation type="submission" date="2019-12" db="EMBL/GenBank/DDBJ databases">
        <title>Clostridiaceae gen. nov. sp. nov., isolated from sediment in Xinjiang, China.</title>
        <authorList>
            <person name="Zhang R."/>
        </authorList>
    </citation>
    <scope>NUCLEOTIDE SEQUENCE</scope>
    <source>
        <strain evidence="2">D2Q-11</strain>
    </source>
</reference>
<feature type="transmembrane region" description="Helical" evidence="1">
    <location>
        <begin position="229"/>
        <end position="247"/>
    </location>
</feature>
<dbReference type="Proteomes" id="UP000724672">
    <property type="component" value="Unassembled WGS sequence"/>
</dbReference>
<feature type="transmembrane region" description="Helical" evidence="1">
    <location>
        <begin position="95"/>
        <end position="113"/>
    </location>
</feature>
<feature type="transmembrane region" description="Helical" evidence="1">
    <location>
        <begin position="178"/>
        <end position="199"/>
    </location>
</feature>
<keyword evidence="1" id="KW-0812">Transmembrane</keyword>
<dbReference type="PANTHER" id="PTHR37422:SF13">
    <property type="entry name" value="LIPOPOLYSACCHARIDE BIOSYNTHESIS PROTEIN PA4999-RELATED"/>
    <property type="match status" value="1"/>
</dbReference>
<sequence>MKKLDIQYYTLMLGIILFMSILPVLHIGNYSFPTLYLVLPIGALVLSFTLISKIQLPKVTYFIMLFFSLIIIEILISNIYASITMLDKFILPTDSLQYITRLLVFISFMLVFYKGKLEPDIFIKYFLVILNLGMLIGILQWLPWVGREFFIKLYPFRDGVEQLSHLNRPLHLIRVHGLAQHATGNGGLATFFFIFGYSVFKYYKKYSVLSISLMILSVLNIFASQARAGILALVFSLFLFYILDININKMNRKTVFNAILIVAGIFLIVWILYIFGNPFINHMVYRWKDLFNTSGGPRVEQAKYFFSLFKTPFHYLFGLSKPVVNQSDISYGVEIEPINIFILYGAIGFILQYTLIIGLAVYFIKRIKQAINNKAVFTLLIASFTGLISYQVFSVAYFFFREIRVGLFPWILMGVSIGVYERFKQKGVVS</sequence>
<feature type="transmembrane region" description="Helical" evidence="1">
    <location>
        <begin position="406"/>
        <end position="423"/>
    </location>
</feature>
<accession>A0A942UZS5</accession>
<evidence type="ECO:0000256" key="1">
    <source>
        <dbReference type="SAM" id="Phobius"/>
    </source>
</evidence>
<dbReference type="EMBL" id="WSFT01000046">
    <property type="protein sequence ID" value="MBS4539281.1"/>
    <property type="molecule type" value="Genomic_DNA"/>
</dbReference>
<dbReference type="AlphaFoldDB" id="A0A942UZS5"/>
<organism evidence="2 3">
    <name type="scientific">Anaeromonas frigoriresistens</name>
    <dbReference type="NCBI Taxonomy" id="2683708"/>
    <lineage>
        <taxon>Bacteria</taxon>
        <taxon>Bacillati</taxon>
        <taxon>Bacillota</taxon>
        <taxon>Tissierellia</taxon>
        <taxon>Tissierellales</taxon>
        <taxon>Thermohalobacteraceae</taxon>
        <taxon>Anaeromonas</taxon>
    </lineage>
</organism>
<feature type="transmembrane region" description="Helical" evidence="1">
    <location>
        <begin position="254"/>
        <end position="275"/>
    </location>
</feature>
<keyword evidence="1" id="KW-1133">Transmembrane helix</keyword>
<dbReference type="RefSeq" id="WP_203367205.1">
    <property type="nucleotide sequence ID" value="NZ_WSFT01000046.1"/>
</dbReference>
<gene>
    <name evidence="2" type="ORF">GOQ27_12470</name>
</gene>
<comment type="caution">
    <text evidence="2">The sequence shown here is derived from an EMBL/GenBank/DDBJ whole genome shotgun (WGS) entry which is preliminary data.</text>
</comment>
<dbReference type="InterPro" id="IPR051533">
    <property type="entry name" value="WaaL-like"/>
</dbReference>
<evidence type="ECO:0000313" key="3">
    <source>
        <dbReference type="Proteomes" id="UP000724672"/>
    </source>
</evidence>
<feature type="transmembrane region" description="Helical" evidence="1">
    <location>
        <begin position="125"/>
        <end position="144"/>
    </location>
</feature>
<proteinExistence type="predicted"/>
<feature type="transmembrane region" description="Helical" evidence="1">
    <location>
        <begin position="206"/>
        <end position="223"/>
    </location>
</feature>
<feature type="transmembrane region" description="Helical" evidence="1">
    <location>
        <begin position="34"/>
        <end position="52"/>
    </location>
</feature>
<feature type="transmembrane region" description="Helical" evidence="1">
    <location>
        <begin position="59"/>
        <end position="83"/>
    </location>
</feature>
<feature type="transmembrane region" description="Helical" evidence="1">
    <location>
        <begin position="341"/>
        <end position="364"/>
    </location>
</feature>
<protein>
    <submittedName>
        <fullName evidence="2">Uncharacterized protein</fullName>
    </submittedName>
</protein>
<evidence type="ECO:0000313" key="2">
    <source>
        <dbReference type="EMBL" id="MBS4539281.1"/>
    </source>
</evidence>
<keyword evidence="1" id="KW-0472">Membrane</keyword>
<keyword evidence="3" id="KW-1185">Reference proteome</keyword>
<feature type="transmembrane region" description="Helical" evidence="1">
    <location>
        <begin position="7"/>
        <end position="28"/>
    </location>
</feature>
<name>A0A942UZS5_9FIRM</name>
<dbReference type="PANTHER" id="PTHR37422">
    <property type="entry name" value="TEICHURONIC ACID BIOSYNTHESIS PROTEIN TUAE"/>
    <property type="match status" value="1"/>
</dbReference>